<name>A0A8S3V558_MYTED</name>
<gene>
    <name evidence="3" type="ORF">MEDL_64518</name>
</gene>
<dbReference type="EMBL" id="CAJPWZ010003136">
    <property type="protein sequence ID" value="CAG2252957.1"/>
    <property type="molecule type" value="Genomic_DNA"/>
</dbReference>
<keyword evidence="2" id="KW-1133">Transmembrane helix</keyword>
<organism evidence="3 4">
    <name type="scientific">Mytilus edulis</name>
    <name type="common">Blue mussel</name>
    <dbReference type="NCBI Taxonomy" id="6550"/>
    <lineage>
        <taxon>Eukaryota</taxon>
        <taxon>Metazoa</taxon>
        <taxon>Spiralia</taxon>
        <taxon>Lophotrochozoa</taxon>
        <taxon>Mollusca</taxon>
        <taxon>Bivalvia</taxon>
        <taxon>Autobranchia</taxon>
        <taxon>Pteriomorphia</taxon>
        <taxon>Mytilida</taxon>
        <taxon>Mytiloidea</taxon>
        <taxon>Mytilidae</taxon>
        <taxon>Mytilinae</taxon>
        <taxon>Mytilus</taxon>
    </lineage>
</organism>
<dbReference type="OrthoDB" id="270763at2759"/>
<keyword evidence="2" id="KW-0812">Transmembrane</keyword>
<keyword evidence="4" id="KW-1185">Reference proteome</keyword>
<protein>
    <submittedName>
        <fullName evidence="3">Uncharacterized protein</fullName>
    </submittedName>
</protein>
<feature type="transmembrane region" description="Helical" evidence="2">
    <location>
        <begin position="89"/>
        <end position="110"/>
    </location>
</feature>
<sequence>MAYNQQPNQTPYPLGSNYNTQYSTPAAPPPTYASAVDPPPQKSYNPPPTNIHVPKNRTADSNYETNFADSPFGSSFSDKAVRMAFIRKVYLILMVQLLVTFGFVCLFSLVRVYGTEAVDMIIMDIFNSAVTIKTQTVNVDESMRNIVEVIQERERAINMLETGETGDPKVRKVMNFLGMIEDRTEKEHLVPKSENPEYQLLHPKFEKWMMKYLKLYNEKQLGEEQQLKKTKRKYQERLKKKFPHLTQEELELGWEKKQEEAKKFSSYNVYD</sequence>
<proteinExistence type="predicted"/>
<accession>A0A8S3V558</accession>
<feature type="compositionally biased region" description="Polar residues" evidence="1">
    <location>
        <begin position="1"/>
        <end position="21"/>
    </location>
</feature>
<evidence type="ECO:0000313" key="4">
    <source>
        <dbReference type="Proteomes" id="UP000683360"/>
    </source>
</evidence>
<feature type="compositionally biased region" description="Pro residues" evidence="1">
    <location>
        <begin position="26"/>
        <end position="49"/>
    </location>
</feature>
<dbReference type="Proteomes" id="UP000683360">
    <property type="component" value="Unassembled WGS sequence"/>
</dbReference>
<evidence type="ECO:0000256" key="1">
    <source>
        <dbReference type="SAM" id="MobiDB-lite"/>
    </source>
</evidence>
<keyword evidence="2" id="KW-0472">Membrane</keyword>
<comment type="caution">
    <text evidence="3">The sequence shown here is derived from an EMBL/GenBank/DDBJ whole genome shotgun (WGS) entry which is preliminary data.</text>
</comment>
<evidence type="ECO:0000256" key="2">
    <source>
        <dbReference type="SAM" id="Phobius"/>
    </source>
</evidence>
<evidence type="ECO:0000313" key="3">
    <source>
        <dbReference type="EMBL" id="CAG2252957.1"/>
    </source>
</evidence>
<dbReference type="AlphaFoldDB" id="A0A8S3V558"/>
<reference evidence="3" key="1">
    <citation type="submission" date="2021-03" db="EMBL/GenBank/DDBJ databases">
        <authorList>
            <person name="Bekaert M."/>
        </authorList>
    </citation>
    <scope>NUCLEOTIDE SEQUENCE</scope>
</reference>
<feature type="region of interest" description="Disordered" evidence="1">
    <location>
        <begin position="1"/>
        <end position="57"/>
    </location>
</feature>